<name>A0AAQ4EIM5_AMBAM</name>
<organism evidence="2 3">
    <name type="scientific">Amblyomma americanum</name>
    <name type="common">Lone star tick</name>
    <dbReference type="NCBI Taxonomy" id="6943"/>
    <lineage>
        <taxon>Eukaryota</taxon>
        <taxon>Metazoa</taxon>
        <taxon>Ecdysozoa</taxon>
        <taxon>Arthropoda</taxon>
        <taxon>Chelicerata</taxon>
        <taxon>Arachnida</taxon>
        <taxon>Acari</taxon>
        <taxon>Parasitiformes</taxon>
        <taxon>Ixodida</taxon>
        <taxon>Ixodoidea</taxon>
        <taxon>Ixodidae</taxon>
        <taxon>Amblyomminae</taxon>
        <taxon>Amblyomma</taxon>
    </lineage>
</organism>
<reference evidence="2 3" key="1">
    <citation type="journal article" date="2023" name="Arcadia Sci">
        <title>De novo assembly of a long-read Amblyomma americanum tick genome.</title>
        <authorList>
            <person name="Chou S."/>
            <person name="Poskanzer K.E."/>
            <person name="Rollins M."/>
            <person name="Thuy-Boun P.S."/>
        </authorList>
    </citation>
    <scope>NUCLEOTIDE SEQUENCE [LARGE SCALE GENOMIC DNA]</scope>
    <source>
        <strain evidence="2">F_SG_1</strain>
        <tissue evidence="2">Salivary glands</tissue>
    </source>
</reference>
<evidence type="ECO:0000313" key="2">
    <source>
        <dbReference type="EMBL" id="KAK8774498.1"/>
    </source>
</evidence>
<evidence type="ECO:0000313" key="3">
    <source>
        <dbReference type="Proteomes" id="UP001321473"/>
    </source>
</evidence>
<proteinExistence type="predicted"/>
<keyword evidence="3" id="KW-1185">Reference proteome</keyword>
<dbReference type="AlphaFoldDB" id="A0AAQ4EIM5"/>
<feature type="region of interest" description="Disordered" evidence="1">
    <location>
        <begin position="35"/>
        <end position="60"/>
    </location>
</feature>
<protein>
    <submittedName>
        <fullName evidence="2">Uncharacterized protein</fullName>
    </submittedName>
</protein>
<gene>
    <name evidence="2" type="ORF">V5799_010969</name>
</gene>
<comment type="caution">
    <text evidence="2">The sequence shown here is derived from an EMBL/GenBank/DDBJ whole genome shotgun (WGS) entry which is preliminary data.</text>
</comment>
<evidence type="ECO:0000256" key="1">
    <source>
        <dbReference type="SAM" id="MobiDB-lite"/>
    </source>
</evidence>
<dbReference type="EMBL" id="JARKHS020015367">
    <property type="protein sequence ID" value="KAK8774498.1"/>
    <property type="molecule type" value="Genomic_DNA"/>
</dbReference>
<dbReference type="Proteomes" id="UP001321473">
    <property type="component" value="Unassembled WGS sequence"/>
</dbReference>
<accession>A0AAQ4EIM5</accession>
<sequence length="107" mass="12136">MHSRTCKPQDSLSDDIFKSASRPFRCALSSGCTFPSHPDDNKKRRAWRNTGNRREHDAANQRHFVLASHRRCVSPKPPPNLLTPFAYRSYAVALTAKKAISSKTPER</sequence>